<dbReference type="InterPro" id="IPR016181">
    <property type="entry name" value="Acyl_CoA_acyltransferase"/>
</dbReference>
<dbReference type="KEGG" id="cfon:HZU75_02295"/>
<sequence>MNCTSNTRPAPLLPKFARLDASHVAALADLDESTNAHPWTGKQWLDSLQQHDCFGLWNNGQLAGFIVCMATLDEAEVLLLAITPTLQSHGLGAQLLHYAETTLAREGIRQLFLEVRRSNTGARSFYARHGWQEAGCRKNYYPCDIETDAGEHITREDAILCSKQLTHPANNGAQP</sequence>
<feature type="domain" description="N-acetyltransferase" evidence="5">
    <location>
        <begin position="14"/>
        <end position="166"/>
    </location>
</feature>
<dbReference type="PANTHER" id="PTHR43420">
    <property type="entry name" value="ACETYLTRANSFERASE"/>
    <property type="match status" value="1"/>
</dbReference>
<dbReference type="Gene3D" id="3.40.630.30">
    <property type="match status" value="1"/>
</dbReference>
<keyword evidence="6" id="KW-0689">Ribosomal protein</keyword>
<dbReference type="EMBL" id="CP058952">
    <property type="protein sequence ID" value="QLI80461.1"/>
    <property type="molecule type" value="Genomic_DNA"/>
</dbReference>
<evidence type="ECO:0000313" key="7">
    <source>
        <dbReference type="Proteomes" id="UP000510822"/>
    </source>
</evidence>
<dbReference type="Pfam" id="PF00583">
    <property type="entry name" value="Acetyltransf_1"/>
    <property type="match status" value="1"/>
</dbReference>
<protein>
    <submittedName>
        <fullName evidence="6">Ribosomal protein S18-alanine N-acetyltransferase</fullName>
    </submittedName>
</protein>
<reference evidence="6 7" key="1">
    <citation type="journal article" date="2016" name="Int. J. Syst. Evol. Microbiol.">
        <title>Chitinibacter fontanus sp. nov., isolated from a spring.</title>
        <authorList>
            <person name="Sheu S.Y."/>
            <person name="Li Y.S."/>
            <person name="Young C.C."/>
            <person name="Chen W.M."/>
        </authorList>
    </citation>
    <scope>NUCLEOTIDE SEQUENCE [LARGE SCALE GENOMIC DNA]</scope>
    <source>
        <strain evidence="6 7">STM-7</strain>
    </source>
</reference>
<dbReference type="PROSITE" id="PS51186">
    <property type="entry name" value="GNAT"/>
    <property type="match status" value="1"/>
</dbReference>
<dbReference type="InterPro" id="IPR050680">
    <property type="entry name" value="YpeA/RimI_acetyltransf"/>
</dbReference>
<evidence type="ECO:0000256" key="1">
    <source>
        <dbReference type="ARBA" id="ARBA00005395"/>
    </source>
</evidence>
<comment type="similarity">
    <text evidence="1">Belongs to the acetyltransferase family. RimI subfamily.</text>
</comment>
<dbReference type="CDD" id="cd04301">
    <property type="entry name" value="NAT_SF"/>
    <property type="match status" value="1"/>
</dbReference>
<accession>A0A7D5Z0Q5</accession>
<evidence type="ECO:0000256" key="4">
    <source>
        <dbReference type="ARBA" id="ARBA00023315"/>
    </source>
</evidence>
<dbReference type="RefSeq" id="WP_180307601.1">
    <property type="nucleotide sequence ID" value="NZ_CP058952.1"/>
</dbReference>
<keyword evidence="2" id="KW-0963">Cytoplasm</keyword>
<name>A0A7D5Z0Q5_9NEIS</name>
<gene>
    <name evidence="6" type="primary">rimI</name>
    <name evidence="6" type="ORF">HZU75_02295</name>
</gene>
<dbReference type="SUPFAM" id="SSF55729">
    <property type="entry name" value="Acyl-CoA N-acyltransferases (Nat)"/>
    <property type="match status" value="1"/>
</dbReference>
<dbReference type="InterPro" id="IPR000182">
    <property type="entry name" value="GNAT_dom"/>
</dbReference>
<dbReference type="GO" id="GO:0005840">
    <property type="term" value="C:ribosome"/>
    <property type="evidence" value="ECO:0007669"/>
    <property type="project" value="UniProtKB-KW"/>
</dbReference>
<dbReference type="AlphaFoldDB" id="A0A7D5Z0Q5"/>
<dbReference type="NCBIfam" id="TIGR01575">
    <property type="entry name" value="rimI"/>
    <property type="match status" value="1"/>
</dbReference>
<keyword evidence="4" id="KW-0012">Acyltransferase</keyword>
<keyword evidence="7" id="KW-1185">Reference proteome</keyword>
<dbReference type="GO" id="GO:0008080">
    <property type="term" value="F:N-acetyltransferase activity"/>
    <property type="evidence" value="ECO:0007669"/>
    <property type="project" value="InterPro"/>
</dbReference>
<dbReference type="PANTHER" id="PTHR43420:SF44">
    <property type="entry name" value="ACETYLTRANSFERASE YPEA"/>
    <property type="match status" value="1"/>
</dbReference>
<evidence type="ECO:0000313" key="6">
    <source>
        <dbReference type="EMBL" id="QLI80461.1"/>
    </source>
</evidence>
<evidence type="ECO:0000259" key="5">
    <source>
        <dbReference type="PROSITE" id="PS51186"/>
    </source>
</evidence>
<dbReference type="Proteomes" id="UP000510822">
    <property type="component" value="Chromosome"/>
</dbReference>
<evidence type="ECO:0000256" key="3">
    <source>
        <dbReference type="ARBA" id="ARBA00022679"/>
    </source>
</evidence>
<keyword evidence="6" id="KW-0687">Ribonucleoprotein</keyword>
<dbReference type="InterPro" id="IPR006464">
    <property type="entry name" value="AcTrfase_RimI/Ard1"/>
</dbReference>
<organism evidence="6 7">
    <name type="scientific">Chitinibacter fontanus</name>
    <dbReference type="NCBI Taxonomy" id="1737446"/>
    <lineage>
        <taxon>Bacteria</taxon>
        <taxon>Pseudomonadati</taxon>
        <taxon>Pseudomonadota</taxon>
        <taxon>Betaproteobacteria</taxon>
        <taxon>Neisseriales</taxon>
        <taxon>Chitinibacteraceae</taxon>
        <taxon>Chitinibacter</taxon>
    </lineage>
</organism>
<proteinExistence type="inferred from homology"/>
<evidence type="ECO:0000256" key="2">
    <source>
        <dbReference type="ARBA" id="ARBA00022490"/>
    </source>
</evidence>
<keyword evidence="3 6" id="KW-0808">Transferase</keyword>